<dbReference type="SMART" id="SM00744">
    <property type="entry name" value="RINGv"/>
    <property type="match status" value="1"/>
</dbReference>
<dbReference type="InterPro" id="IPR011016">
    <property type="entry name" value="Znf_RING-CH"/>
</dbReference>
<dbReference type="GO" id="GO:0002376">
    <property type="term" value="P:immune system process"/>
    <property type="evidence" value="ECO:0007669"/>
    <property type="project" value="UniProtKB-KW"/>
</dbReference>
<evidence type="ECO:0000256" key="3">
    <source>
        <dbReference type="ARBA" id="ARBA00004656"/>
    </source>
</evidence>
<dbReference type="AlphaFoldDB" id="A0A9J6H0G6"/>
<reference evidence="11 12" key="1">
    <citation type="journal article" date="2020" name="Cell">
        <title>Large-Scale Comparative Analyses of Tick Genomes Elucidate Their Genetic Diversity and Vector Capacities.</title>
        <authorList>
            <consortium name="Tick Genome and Microbiome Consortium (TIGMIC)"/>
            <person name="Jia N."/>
            <person name="Wang J."/>
            <person name="Shi W."/>
            <person name="Du L."/>
            <person name="Sun Y."/>
            <person name="Zhan W."/>
            <person name="Jiang J.F."/>
            <person name="Wang Q."/>
            <person name="Zhang B."/>
            <person name="Ji P."/>
            <person name="Bell-Sakyi L."/>
            <person name="Cui X.M."/>
            <person name="Yuan T.T."/>
            <person name="Jiang B.G."/>
            <person name="Yang W.F."/>
            <person name="Lam T.T."/>
            <person name="Chang Q.C."/>
            <person name="Ding S.J."/>
            <person name="Wang X.J."/>
            <person name="Zhu J.G."/>
            <person name="Ruan X.D."/>
            <person name="Zhao L."/>
            <person name="Wei J.T."/>
            <person name="Ye R.Z."/>
            <person name="Que T.C."/>
            <person name="Du C.H."/>
            <person name="Zhou Y.H."/>
            <person name="Cheng J.X."/>
            <person name="Dai P.F."/>
            <person name="Guo W.B."/>
            <person name="Han X.H."/>
            <person name="Huang E.J."/>
            <person name="Li L.F."/>
            <person name="Wei W."/>
            <person name="Gao Y.C."/>
            <person name="Liu J.Z."/>
            <person name="Shao H.Z."/>
            <person name="Wang X."/>
            <person name="Wang C.C."/>
            <person name="Yang T.C."/>
            <person name="Huo Q.B."/>
            <person name="Li W."/>
            <person name="Chen H.Y."/>
            <person name="Chen S.E."/>
            <person name="Zhou L.G."/>
            <person name="Ni X.B."/>
            <person name="Tian J.H."/>
            <person name="Sheng Y."/>
            <person name="Liu T."/>
            <person name="Pan Y.S."/>
            <person name="Xia L.Y."/>
            <person name="Li J."/>
            <person name="Zhao F."/>
            <person name="Cao W.C."/>
        </authorList>
    </citation>
    <scope>NUCLEOTIDE SEQUENCE [LARGE SCALE GENOMIC DNA]</scope>
    <source>
        <strain evidence="11">HaeL-2018</strain>
    </source>
</reference>
<evidence type="ECO:0000256" key="5">
    <source>
        <dbReference type="ARBA" id="ARBA00022771"/>
    </source>
</evidence>
<protein>
    <recommendedName>
        <fullName evidence="10">RING-CH-type domain-containing protein</fullName>
    </recommendedName>
</protein>
<organism evidence="11 12">
    <name type="scientific">Haemaphysalis longicornis</name>
    <name type="common">Bush tick</name>
    <dbReference type="NCBI Taxonomy" id="44386"/>
    <lineage>
        <taxon>Eukaryota</taxon>
        <taxon>Metazoa</taxon>
        <taxon>Ecdysozoa</taxon>
        <taxon>Arthropoda</taxon>
        <taxon>Chelicerata</taxon>
        <taxon>Arachnida</taxon>
        <taxon>Acari</taxon>
        <taxon>Parasitiformes</taxon>
        <taxon>Ixodida</taxon>
        <taxon>Ixodoidea</taxon>
        <taxon>Ixodidae</taxon>
        <taxon>Haemaphysalinae</taxon>
        <taxon>Haemaphysalis</taxon>
    </lineage>
</organism>
<dbReference type="PANTHER" id="PTHR45981">
    <property type="entry name" value="LD02310P"/>
    <property type="match status" value="1"/>
</dbReference>
<keyword evidence="6" id="KW-0862">Zinc</keyword>
<comment type="subcellular location">
    <subcellularLocation>
        <location evidence="1">Endomembrane system</location>
        <topology evidence="1">Multi-pass membrane protein</topology>
    </subcellularLocation>
    <subcellularLocation>
        <location evidence="2">Endosome</location>
    </subcellularLocation>
    <subcellularLocation>
        <location evidence="3">Lysosome membrane</location>
    </subcellularLocation>
</comment>
<evidence type="ECO:0000256" key="2">
    <source>
        <dbReference type="ARBA" id="ARBA00004177"/>
    </source>
</evidence>
<dbReference type="InterPro" id="IPR013083">
    <property type="entry name" value="Znf_RING/FYVE/PHD"/>
</dbReference>
<dbReference type="EMBL" id="JABSTR010000010">
    <property type="protein sequence ID" value="KAH9380464.1"/>
    <property type="molecule type" value="Genomic_DNA"/>
</dbReference>
<name>A0A9J6H0G6_HAELO</name>
<feature type="transmembrane region" description="Helical" evidence="9">
    <location>
        <begin position="121"/>
        <end position="141"/>
    </location>
</feature>
<keyword evidence="4" id="KW-0479">Metal-binding</keyword>
<evidence type="ECO:0000256" key="9">
    <source>
        <dbReference type="SAM" id="Phobius"/>
    </source>
</evidence>
<keyword evidence="9" id="KW-0812">Transmembrane</keyword>
<dbReference type="Gene3D" id="3.30.40.10">
    <property type="entry name" value="Zinc/RING finger domain, C3HC4 (zinc finger)"/>
    <property type="match status" value="1"/>
</dbReference>
<keyword evidence="5" id="KW-0863">Zinc-finger</keyword>
<dbReference type="Proteomes" id="UP000821853">
    <property type="component" value="Chromosome 8"/>
</dbReference>
<feature type="compositionally biased region" description="Low complexity" evidence="8">
    <location>
        <begin position="19"/>
        <end position="36"/>
    </location>
</feature>
<keyword evidence="7" id="KW-0391">Immunity</keyword>
<gene>
    <name evidence="11" type="ORF">HPB48_008792</name>
</gene>
<dbReference type="GO" id="GO:0005768">
    <property type="term" value="C:endosome"/>
    <property type="evidence" value="ECO:0007669"/>
    <property type="project" value="UniProtKB-SubCell"/>
</dbReference>
<evidence type="ECO:0000256" key="1">
    <source>
        <dbReference type="ARBA" id="ARBA00004127"/>
    </source>
</evidence>
<evidence type="ECO:0000256" key="7">
    <source>
        <dbReference type="ARBA" id="ARBA00022859"/>
    </source>
</evidence>
<evidence type="ECO:0000313" key="11">
    <source>
        <dbReference type="EMBL" id="KAH9380464.1"/>
    </source>
</evidence>
<dbReference type="OrthoDB" id="264354at2759"/>
<evidence type="ECO:0000256" key="4">
    <source>
        <dbReference type="ARBA" id="ARBA00022723"/>
    </source>
</evidence>
<keyword evidence="9" id="KW-0472">Membrane</keyword>
<dbReference type="Pfam" id="PF12906">
    <property type="entry name" value="RINGv"/>
    <property type="match status" value="1"/>
</dbReference>
<sequence length="144" mass="16574">MEQPLMACPWETSCKARPLSSKVQPVQPQQRPSRQPTNRSMNGNLCRLFNDEADAGNPLISPGHCTGSLRYVHQACLKRSINSDARCCELCHFDCIMDTKTKLIHLQKWRKLAMSSGEQRVVLWSVTFYVMVITHVLWSLYMQY</sequence>
<dbReference type="GO" id="GO:0008270">
    <property type="term" value="F:zinc ion binding"/>
    <property type="evidence" value="ECO:0007669"/>
    <property type="project" value="UniProtKB-KW"/>
</dbReference>
<comment type="caution">
    <text evidence="11">The sequence shown here is derived from an EMBL/GenBank/DDBJ whole genome shotgun (WGS) entry which is preliminary data.</text>
</comment>
<dbReference type="VEuPathDB" id="VectorBase:HLOH_051906"/>
<accession>A0A9J6H0G6</accession>
<dbReference type="PROSITE" id="PS51292">
    <property type="entry name" value="ZF_RING_CH"/>
    <property type="match status" value="1"/>
</dbReference>
<dbReference type="GO" id="GO:0005765">
    <property type="term" value="C:lysosomal membrane"/>
    <property type="evidence" value="ECO:0007669"/>
    <property type="project" value="UniProtKB-SubCell"/>
</dbReference>
<evidence type="ECO:0000256" key="8">
    <source>
        <dbReference type="SAM" id="MobiDB-lite"/>
    </source>
</evidence>
<evidence type="ECO:0000256" key="6">
    <source>
        <dbReference type="ARBA" id="ARBA00022833"/>
    </source>
</evidence>
<feature type="domain" description="RING-CH-type" evidence="10">
    <location>
        <begin position="38"/>
        <end position="98"/>
    </location>
</feature>
<proteinExistence type="predicted"/>
<keyword evidence="12" id="KW-1185">Reference proteome</keyword>
<keyword evidence="9" id="KW-1133">Transmembrane helix</keyword>
<dbReference type="SUPFAM" id="SSF57850">
    <property type="entry name" value="RING/U-box"/>
    <property type="match status" value="1"/>
</dbReference>
<evidence type="ECO:0000313" key="12">
    <source>
        <dbReference type="Proteomes" id="UP000821853"/>
    </source>
</evidence>
<feature type="region of interest" description="Disordered" evidence="8">
    <location>
        <begin position="19"/>
        <end position="41"/>
    </location>
</feature>
<evidence type="ECO:0000259" key="10">
    <source>
        <dbReference type="PROSITE" id="PS51292"/>
    </source>
</evidence>